<dbReference type="RefSeq" id="WP_009945231.1">
    <property type="nucleotide sequence ID" value="NZ_BAAAGS010000025.1"/>
</dbReference>
<comment type="caution">
    <text evidence="1">The sequence shown here is derived from an EMBL/GenBank/DDBJ whole genome shotgun (WGS) entry which is preliminary data.</text>
</comment>
<gene>
    <name evidence="1" type="ORF">GCM10009533_38500</name>
</gene>
<sequence>MTSRHYWLPVAGDIGGVRHAFRGRRWEGQPADEAVCGLAVAMAQPSEMDWITFRSCADCRCALLAEAGIEPGAVNPGDSAKARR</sequence>
<evidence type="ECO:0000313" key="1">
    <source>
        <dbReference type="EMBL" id="GAA0535663.1"/>
    </source>
</evidence>
<protein>
    <submittedName>
        <fullName evidence="1">Uncharacterized protein</fullName>
    </submittedName>
</protein>
<reference evidence="1 2" key="1">
    <citation type="journal article" date="2019" name="Int. J. Syst. Evol. Microbiol.">
        <title>The Global Catalogue of Microorganisms (GCM) 10K type strain sequencing project: providing services to taxonomists for standard genome sequencing and annotation.</title>
        <authorList>
            <consortium name="The Broad Institute Genomics Platform"/>
            <consortium name="The Broad Institute Genome Sequencing Center for Infectious Disease"/>
            <person name="Wu L."/>
            <person name="Ma J."/>
        </authorList>
    </citation>
    <scope>NUCLEOTIDE SEQUENCE [LARGE SCALE GENOMIC DNA]</scope>
    <source>
        <strain evidence="1 2">JCM 10303</strain>
    </source>
</reference>
<dbReference type="EMBL" id="BAAAGS010000025">
    <property type="protein sequence ID" value="GAA0535663.1"/>
    <property type="molecule type" value="Genomic_DNA"/>
</dbReference>
<organism evidence="1 2">
    <name type="scientific">Saccharopolyspora erythraea</name>
    <name type="common">Streptomyces erythraeus</name>
    <dbReference type="NCBI Taxonomy" id="1836"/>
    <lineage>
        <taxon>Bacteria</taxon>
        <taxon>Bacillati</taxon>
        <taxon>Actinomycetota</taxon>
        <taxon>Actinomycetes</taxon>
        <taxon>Pseudonocardiales</taxon>
        <taxon>Pseudonocardiaceae</taxon>
        <taxon>Saccharopolyspora</taxon>
    </lineage>
</organism>
<accession>A0ABN1D7W8</accession>
<proteinExistence type="predicted"/>
<keyword evidence="2" id="KW-1185">Reference proteome</keyword>
<evidence type="ECO:0000313" key="2">
    <source>
        <dbReference type="Proteomes" id="UP001500729"/>
    </source>
</evidence>
<dbReference type="Proteomes" id="UP001500729">
    <property type="component" value="Unassembled WGS sequence"/>
</dbReference>
<name>A0ABN1D7W8_SACER</name>